<reference evidence="1 2" key="1">
    <citation type="journal article" date="2019" name="Int. J. Syst. Evol. Microbiol.">
        <title>The Global Catalogue of Microorganisms (GCM) 10K type strain sequencing project: providing services to taxonomists for standard genome sequencing and annotation.</title>
        <authorList>
            <consortium name="The Broad Institute Genomics Platform"/>
            <consortium name="The Broad Institute Genome Sequencing Center for Infectious Disease"/>
            <person name="Wu L."/>
            <person name="Ma J."/>
        </authorList>
    </citation>
    <scope>NUCLEOTIDE SEQUENCE [LARGE SCALE GENOMIC DNA]</scope>
    <source>
        <strain evidence="1 2">JCM 6486</strain>
    </source>
</reference>
<dbReference type="Proteomes" id="UP001400965">
    <property type="component" value="Unassembled WGS sequence"/>
</dbReference>
<accession>A0ABN1M468</accession>
<evidence type="ECO:0000313" key="2">
    <source>
        <dbReference type="Proteomes" id="UP001400965"/>
    </source>
</evidence>
<evidence type="ECO:0000313" key="1">
    <source>
        <dbReference type="EMBL" id="GAA0864040.1"/>
    </source>
</evidence>
<sequence>MGVVCKGRITTKDVVGLFDGKLGDDVTFCTDSHKSYHKAGNELKVNLKLVPKGKQMLDDVYHLISPSTYKCFT</sequence>
<protein>
    <recommendedName>
        <fullName evidence="3">ISXO2-like transposase domain-containing protein</fullName>
    </recommendedName>
</protein>
<dbReference type="EMBL" id="BAAACP010000008">
    <property type="protein sequence ID" value="GAA0864040.1"/>
    <property type="molecule type" value="Genomic_DNA"/>
</dbReference>
<keyword evidence="2" id="KW-1185">Reference proteome</keyword>
<organism evidence="1 2">
    <name type="scientific">Paraclostridium tenue</name>
    <dbReference type="NCBI Taxonomy" id="1737"/>
    <lineage>
        <taxon>Bacteria</taxon>
        <taxon>Bacillati</taxon>
        <taxon>Bacillota</taxon>
        <taxon>Clostridia</taxon>
        <taxon>Peptostreptococcales</taxon>
        <taxon>Peptostreptococcaceae</taxon>
        <taxon>Paraclostridium</taxon>
    </lineage>
</organism>
<name>A0ABN1M468_9FIRM</name>
<comment type="caution">
    <text evidence="1">The sequence shown here is derived from an EMBL/GenBank/DDBJ whole genome shotgun (WGS) entry which is preliminary data.</text>
</comment>
<evidence type="ECO:0008006" key="3">
    <source>
        <dbReference type="Google" id="ProtNLM"/>
    </source>
</evidence>
<proteinExistence type="predicted"/>
<gene>
    <name evidence="1" type="ORF">GCM10008917_15950</name>
</gene>